<protein>
    <submittedName>
        <fullName evidence="1">Uncharacterized protein</fullName>
    </submittedName>
</protein>
<sequence>MMQIGQQQASYYNSNSLKSKSRILLNPIVQSISNVQSLNNISQNCKVQDHLLQFQQGYNNAIDETIQSNSNCPSNRNYQETFFIIKSSRKNDGKYQNLKLQSTSLQKSQPKGILKQKSIFNQQNFDMTTFNTNDITLLNTKRTKFFNQKPSLPSQVSFHPFLSENNQLKRVSFSNQIHFKMIDENICIKHKRYVLADLNDKI</sequence>
<proteinExistence type="predicted"/>
<accession>A0A8S1WWH9</accession>
<name>A0A8S1WWH9_9CILI</name>
<dbReference type="EMBL" id="CAJJDO010000102">
    <property type="protein sequence ID" value="CAD8192695.1"/>
    <property type="molecule type" value="Genomic_DNA"/>
</dbReference>
<organism evidence="1 2">
    <name type="scientific">Paramecium pentaurelia</name>
    <dbReference type="NCBI Taxonomy" id="43138"/>
    <lineage>
        <taxon>Eukaryota</taxon>
        <taxon>Sar</taxon>
        <taxon>Alveolata</taxon>
        <taxon>Ciliophora</taxon>
        <taxon>Intramacronucleata</taxon>
        <taxon>Oligohymenophorea</taxon>
        <taxon>Peniculida</taxon>
        <taxon>Parameciidae</taxon>
        <taxon>Paramecium</taxon>
    </lineage>
</organism>
<keyword evidence="2" id="KW-1185">Reference proteome</keyword>
<comment type="caution">
    <text evidence="1">The sequence shown here is derived from an EMBL/GenBank/DDBJ whole genome shotgun (WGS) entry which is preliminary data.</text>
</comment>
<gene>
    <name evidence="1" type="ORF">PPENT_87.1.T1020108</name>
</gene>
<dbReference type="Proteomes" id="UP000689195">
    <property type="component" value="Unassembled WGS sequence"/>
</dbReference>
<reference evidence="1" key="1">
    <citation type="submission" date="2021-01" db="EMBL/GenBank/DDBJ databases">
        <authorList>
            <consortium name="Genoscope - CEA"/>
            <person name="William W."/>
        </authorList>
    </citation>
    <scope>NUCLEOTIDE SEQUENCE</scope>
</reference>
<dbReference type="OrthoDB" id="295200at2759"/>
<evidence type="ECO:0000313" key="2">
    <source>
        <dbReference type="Proteomes" id="UP000689195"/>
    </source>
</evidence>
<dbReference type="AlphaFoldDB" id="A0A8S1WWH9"/>
<evidence type="ECO:0000313" key="1">
    <source>
        <dbReference type="EMBL" id="CAD8192695.1"/>
    </source>
</evidence>